<protein>
    <submittedName>
        <fullName evidence="1">(diamondback moth) hypothetical protein</fullName>
    </submittedName>
</protein>
<dbReference type="GO" id="GO:0008289">
    <property type="term" value="F:lipid binding"/>
    <property type="evidence" value="ECO:0007669"/>
    <property type="project" value="InterPro"/>
</dbReference>
<dbReference type="Proteomes" id="UP000653454">
    <property type="component" value="Unassembled WGS sequence"/>
</dbReference>
<dbReference type="InterPro" id="IPR012674">
    <property type="entry name" value="Calycin"/>
</dbReference>
<comment type="caution">
    <text evidence="1">The sequence shown here is derived from an EMBL/GenBank/DDBJ whole genome shotgun (WGS) entry which is preliminary data.</text>
</comment>
<dbReference type="EMBL" id="CAJHNJ030000053">
    <property type="protein sequence ID" value="CAG9132763.1"/>
    <property type="molecule type" value="Genomic_DNA"/>
</dbReference>
<dbReference type="AlphaFoldDB" id="A0A8S4FVM4"/>
<proteinExistence type="predicted"/>
<keyword evidence="2" id="KW-1185">Reference proteome</keyword>
<dbReference type="SUPFAM" id="SSF50814">
    <property type="entry name" value="Lipocalins"/>
    <property type="match status" value="1"/>
</dbReference>
<evidence type="ECO:0000313" key="1">
    <source>
        <dbReference type="EMBL" id="CAG9132763.1"/>
    </source>
</evidence>
<organism evidence="1 2">
    <name type="scientific">Plutella xylostella</name>
    <name type="common">Diamondback moth</name>
    <name type="synonym">Plutella maculipennis</name>
    <dbReference type="NCBI Taxonomy" id="51655"/>
    <lineage>
        <taxon>Eukaryota</taxon>
        <taxon>Metazoa</taxon>
        <taxon>Ecdysozoa</taxon>
        <taxon>Arthropoda</taxon>
        <taxon>Hexapoda</taxon>
        <taxon>Insecta</taxon>
        <taxon>Pterygota</taxon>
        <taxon>Neoptera</taxon>
        <taxon>Endopterygota</taxon>
        <taxon>Lepidoptera</taxon>
        <taxon>Glossata</taxon>
        <taxon>Ditrysia</taxon>
        <taxon>Yponomeutoidea</taxon>
        <taxon>Plutellidae</taxon>
        <taxon>Plutella</taxon>
    </lineage>
</organism>
<evidence type="ECO:0000313" key="2">
    <source>
        <dbReference type="Proteomes" id="UP000653454"/>
    </source>
</evidence>
<dbReference type="Gene3D" id="2.40.128.20">
    <property type="match status" value="1"/>
</dbReference>
<gene>
    <name evidence="1" type="ORF">PLXY2_LOCUS11016</name>
</gene>
<dbReference type="InterPro" id="IPR000463">
    <property type="entry name" value="Fatty_acid-bd"/>
</dbReference>
<accession>A0A8S4FVM4</accession>
<name>A0A8S4FVM4_PLUXY</name>
<sequence>MSRLDKLPIEVINIGLCDAAIHYLVIVCSDNMAYLGKTFKHSKDENFDAFLDSLKVPAAARAKGSSPTNSLTLNPDGTYTLDIQSPAFSSTHTFTSGVEFNEQTAAGVSKTTFTLEGDTLTQVQQFPHFSITTKREFSDSELKVTLTTSTWDGVAVRYYTAA</sequence>
<dbReference type="PRINTS" id="PR00178">
    <property type="entry name" value="FATTYACIDBP"/>
</dbReference>
<reference evidence="1" key="1">
    <citation type="submission" date="2020-11" db="EMBL/GenBank/DDBJ databases">
        <authorList>
            <person name="Whiteford S."/>
        </authorList>
    </citation>
    <scope>NUCLEOTIDE SEQUENCE</scope>
</reference>